<organism evidence="2">
    <name type="scientific">Streptomyces sp. NBC_00008</name>
    <dbReference type="NCBI Taxonomy" id="2903610"/>
    <lineage>
        <taxon>Bacteria</taxon>
        <taxon>Bacillati</taxon>
        <taxon>Actinomycetota</taxon>
        <taxon>Actinomycetes</taxon>
        <taxon>Kitasatosporales</taxon>
        <taxon>Streptomycetaceae</taxon>
        <taxon>Streptomyces</taxon>
    </lineage>
</organism>
<dbReference type="SMART" id="SM00558">
    <property type="entry name" value="JmjC"/>
    <property type="match status" value="1"/>
</dbReference>
<name>A0AAU2VKT9_9ACTN</name>
<dbReference type="AlphaFoldDB" id="A0AAU2VKT9"/>
<evidence type="ECO:0000313" key="2">
    <source>
        <dbReference type="EMBL" id="WTW68119.1"/>
    </source>
</evidence>
<dbReference type="Pfam" id="PF13621">
    <property type="entry name" value="Cupin_8"/>
    <property type="match status" value="1"/>
</dbReference>
<dbReference type="EMBL" id="CP108313">
    <property type="protein sequence ID" value="WTW68119.1"/>
    <property type="molecule type" value="Genomic_DNA"/>
</dbReference>
<gene>
    <name evidence="2" type="ORF">OG398_07490</name>
</gene>
<dbReference type="InterPro" id="IPR041667">
    <property type="entry name" value="Cupin_8"/>
</dbReference>
<proteinExistence type="predicted"/>
<protein>
    <submittedName>
        <fullName evidence="2">Cupin-like domain-containing protein</fullName>
    </submittedName>
</protein>
<accession>A0AAU2VKT9</accession>
<dbReference type="PANTHER" id="PTHR12461:SF105">
    <property type="entry name" value="HYPOXIA-INDUCIBLE FACTOR 1-ALPHA INHIBITOR"/>
    <property type="match status" value="1"/>
</dbReference>
<dbReference type="PROSITE" id="PS51184">
    <property type="entry name" value="JMJC"/>
    <property type="match status" value="1"/>
</dbReference>
<dbReference type="InterPro" id="IPR003347">
    <property type="entry name" value="JmjC_dom"/>
</dbReference>
<dbReference type="InterPro" id="IPR014710">
    <property type="entry name" value="RmlC-like_jellyroll"/>
</dbReference>
<dbReference type="Gene3D" id="2.60.120.10">
    <property type="entry name" value="Jelly Rolls"/>
    <property type="match status" value="1"/>
</dbReference>
<dbReference type="PANTHER" id="PTHR12461">
    <property type="entry name" value="HYPOXIA-INDUCIBLE FACTOR 1 ALPHA INHIBITOR-RELATED"/>
    <property type="match status" value="1"/>
</dbReference>
<dbReference type="SUPFAM" id="SSF51197">
    <property type="entry name" value="Clavaminate synthase-like"/>
    <property type="match status" value="1"/>
</dbReference>
<evidence type="ECO:0000259" key="1">
    <source>
        <dbReference type="PROSITE" id="PS51184"/>
    </source>
</evidence>
<reference evidence="2" key="1">
    <citation type="submission" date="2022-10" db="EMBL/GenBank/DDBJ databases">
        <title>The complete genomes of actinobacterial strains from the NBC collection.</title>
        <authorList>
            <person name="Joergensen T.S."/>
            <person name="Alvarez Arevalo M."/>
            <person name="Sterndorff E.B."/>
            <person name="Faurdal D."/>
            <person name="Vuksanovic O."/>
            <person name="Mourched A.-S."/>
            <person name="Charusanti P."/>
            <person name="Shaw S."/>
            <person name="Blin K."/>
            <person name="Weber T."/>
        </authorList>
    </citation>
    <scope>NUCLEOTIDE SEQUENCE</scope>
    <source>
        <strain evidence="2">NBC_00008</strain>
    </source>
</reference>
<dbReference type="CDD" id="cd02208">
    <property type="entry name" value="cupin_RmlC-like"/>
    <property type="match status" value="1"/>
</dbReference>
<feature type="domain" description="JmjC" evidence="1">
    <location>
        <begin position="125"/>
        <end position="279"/>
    </location>
</feature>
<sequence length="332" mass="36961">MTTVSSGSLTRRDALSGPAAALRDTGIDVRSIPAAAEHTPAGLRRAVQQRAVPILFHGLTTSWRALGRWAPEELRHTHGERTVTALMDLPSDGVLLPREQEKYERTLPFAAFLDAMTDERLPGPCYLAYQRAEELLDPADCDFADLLGAADGQGDTRVWIGSAGTRSMLHSDLKDNLFCQIRGHKAVTLLPWRDSAAAYPFPDNLVNSRLDLARPDLARFPRMRDVTFYSGVLGPGDLLFIPRGCWHDIRALTPSISVNHWFGQPQSFAEYLRLLARLGPSYWRRTAQDFVGHGLLGRPEQTRFFFSPPSTGKRLYHAMRTGNFSHVNDPSA</sequence>